<dbReference type="Pfam" id="PF00069">
    <property type="entry name" value="Pkinase"/>
    <property type="match status" value="2"/>
</dbReference>
<dbReference type="EMBL" id="WTPW01001295">
    <property type="protein sequence ID" value="KAF0444661.1"/>
    <property type="molecule type" value="Genomic_DNA"/>
</dbReference>
<keyword evidence="6" id="KW-0808">Transferase</keyword>
<proteinExistence type="predicted"/>
<protein>
    <submittedName>
        <fullName evidence="6">Kinase-like protein</fullName>
    </submittedName>
</protein>
<dbReference type="PRINTS" id="PR00109">
    <property type="entry name" value="TYRKINASE"/>
</dbReference>
<gene>
    <name evidence="6" type="ORF">F8M41_003348</name>
</gene>
<dbReference type="OrthoDB" id="2393669at2759"/>
<keyword evidence="6" id="KW-0418">Kinase</keyword>
<organism evidence="6 7">
    <name type="scientific">Gigaspora margarita</name>
    <dbReference type="NCBI Taxonomy" id="4874"/>
    <lineage>
        <taxon>Eukaryota</taxon>
        <taxon>Fungi</taxon>
        <taxon>Fungi incertae sedis</taxon>
        <taxon>Mucoromycota</taxon>
        <taxon>Glomeromycotina</taxon>
        <taxon>Glomeromycetes</taxon>
        <taxon>Diversisporales</taxon>
        <taxon>Gigasporaceae</taxon>
        <taxon>Gigaspora</taxon>
    </lineage>
</organism>
<comment type="caution">
    <text evidence="6">The sequence shown here is derived from an EMBL/GenBank/DDBJ whole genome shotgun (WGS) entry which is preliminary data.</text>
</comment>
<feature type="domain" description="Protein kinase" evidence="5">
    <location>
        <begin position="21"/>
        <end position="363"/>
    </location>
</feature>
<sequence>MEWLKRAISDEYVNYYEFNNFTHGTRIGEGGFGTVYKYDWSDCELIVALKCLSPRISREITQEFVKELKLLRKVSSHQNVITFYGITMDDSEQLYMILQLASSGNLREYLSKTFPELKWIDKLDIAKQIAHGLTFLHSHEIVHQDLHSKNILIHQGEVKITDFGVAKQLNAQQETLNNFFRKISQESSAHSYLESSSAIDESSYDIETIGMVEYIDPRCFIDLSYRRNKKSDVYSFGIILWEISSGIPPFQSFGNKQDNIFSDFSSGDTSIISAQSINCDDWYEAAIDKYKLKEISFNNFGRLTSLGRGTSGCVYMAKCNSTEMKNIVFALRCIEVTSNDTEAKIEGFIDELKRYSQINHPRIVQFYGISHDGQGSYYLVMEYAEEGTLRNYLKNHKLTWSKKIQLAVQIAEGMTYLHNKKIIHHNLHSDNILIHNERIKIADFCVFKSLNATMTTKNKSFKMIPYTDPQKLRDKKRILNEKSNVYSVGVIIWEISSGCVPFENENMITLASRIIDNDYREKPIETTPILYVNLYSGCWDRDSYRRPEMKEILDRLRHLKWYWGAINDHNINEVDYKTFDKKLTKIGRGGFGSIYSTFCSSMCKKIALKSVEICIDDAEDDIKMYTNELKLHSKIFHPRIIQFYGISCDIEKESYYLVMDYAVNGTLREYIHMNQNLSWSKKLQLAVQIAVGISYLHGINIIHRDLHNRNILIHNGDVKINDFGLSKNLNSSTTKTYRLFGVTAYIDPQKLQNNNYILNKKSDIYSVGVLFWEISSGLIPFKDFEEDAQEILAQEIVNSGLREKPLPTTPPKYVDLYSKCWHQDPEKRPTVEQVLELLNDM</sequence>
<dbReference type="GO" id="GO:0097527">
    <property type="term" value="P:necroptotic signaling pathway"/>
    <property type="evidence" value="ECO:0007669"/>
    <property type="project" value="TreeGrafter"/>
</dbReference>
<feature type="binding site" evidence="3">
    <location>
        <position position="50"/>
    </location>
    <ligand>
        <name>ATP</name>
        <dbReference type="ChEBI" id="CHEBI:30616"/>
    </ligand>
</feature>
<evidence type="ECO:0000313" key="7">
    <source>
        <dbReference type="Proteomes" id="UP000439903"/>
    </source>
</evidence>
<dbReference type="AlphaFoldDB" id="A0A8H3XBE1"/>
<reference evidence="6 7" key="1">
    <citation type="journal article" date="2019" name="Environ. Microbiol.">
        <title>At the nexus of three kingdoms: the genome of the mycorrhizal fungus Gigaspora margarita provides insights into plant, endobacterial and fungal interactions.</title>
        <authorList>
            <person name="Venice F."/>
            <person name="Ghignone S."/>
            <person name="Salvioli di Fossalunga A."/>
            <person name="Amselem J."/>
            <person name="Novero M."/>
            <person name="Xianan X."/>
            <person name="Sedzielewska Toro K."/>
            <person name="Morin E."/>
            <person name="Lipzen A."/>
            <person name="Grigoriev I.V."/>
            <person name="Henrissat B."/>
            <person name="Martin F.M."/>
            <person name="Bonfante P."/>
        </authorList>
    </citation>
    <scope>NUCLEOTIDE SEQUENCE [LARGE SCALE GENOMIC DNA]</scope>
    <source>
        <strain evidence="6 7">BEG34</strain>
    </source>
</reference>
<keyword evidence="4" id="KW-0175">Coiled coil</keyword>
<dbReference type="InterPro" id="IPR000719">
    <property type="entry name" value="Prot_kinase_dom"/>
</dbReference>
<feature type="binding site" evidence="3">
    <location>
        <position position="609"/>
    </location>
    <ligand>
        <name>ATP</name>
        <dbReference type="ChEBI" id="CHEBI:30616"/>
    </ligand>
</feature>
<keyword evidence="2 3" id="KW-0067">ATP-binding</keyword>
<evidence type="ECO:0000313" key="6">
    <source>
        <dbReference type="EMBL" id="KAF0444661.1"/>
    </source>
</evidence>
<accession>A0A8H3XBE1</accession>
<dbReference type="GO" id="GO:0004672">
    <property type="term" value="F:protein kinase activity"/>
    <property type="evidence" value="ECO:0007669"/>
    <property type="project" value="InterPro"/>
</dbReference>
<evidence type="ECO:0000256" key="1">
    <source>
        <dbReference type="ARBA" id="ARBA00022741"/>
    </source>
</evidence>
<dbReference type="PANTHER" id="PTHR44329:SF298">
    <property type="entry name" value="MIXED LINEAGE KINASE DOMAIN-LIKE PROTEIN"/>
    <property type="match status" value="1"/>
</dbReference>
<dbReference type="PANTHER" id="PTHR44329">
    <property type="entry name" value="SERINE/THREONINE-PROTEIN KINASE TNNI3K-RELATED"/>
    <property type="match status" value="1"/>
</dbReference>
<dbReference type="SUPFAM" id="SSF56112">
    <property type="entry name" value="Protein kinase-like (PK-like)"/>
    <property type="match status" value="3"/>
</dbReference>
<dbReference type="Gene3D" id="1.10.510.10">
    <property type="entry name" value="Transferase(Phosphotransferase) domain 1"/>
    <property type="match status" value="3"/>
</dbReference>
<dbReference type="GO" id="GO:0005524">
    <property type="term" value="F:ATP binding"/>
    <property type="evidence" value="ECO:0007669"/>
    <property type="project" value="UniProtKB-UniRule"/>
</dbReference>
<dbReference type="InterPro" id="IPR017441">
    <property type="entry name" value="Protein_kinase_ATP_BS"/>
</dbReference>
<dbReference type="Proteomes" id="UP000439903">
    <property type="component" value="Unassembled WGS sequence"/>
</dbReference>
<feature type="domain" description="Protein kinase" evidence="5">
    <location>
        <begin position="580"/>
        <end position="841"/>
    </location>
</feature>
<dbReference type="PROSITE" id="PS00107">
    <property type="entry name" value="PROTEIN_KINASE_ATP"/>
    <property type="match status" value="2"/>
</dbReference>
<feature type="domain" description="Protein kinase" evidence="5">
    <location>
        <begin position="349"/>
        <end position="562"/>
    </location>
</feature>
<evidence type="ECO:0000256" key="2">
    <source>
        <dbReference type="ARBA" id="ARBA00022840"/>
    </source>
</evidence>
<dbReference type="InterPro" id="IPR001245">
    <property type="entry name" value="Ser-Thr/Tyr_kinase_cat_dom"/>
</dbReference>
<dbReference type="PROSITE" id="PS50011">
    <property type="entry name" value="PROTEIN_KINASE_DOM"/>
    <property type="match status" value="3"/>
</dbReference>
<keyword evidence="7" id="KW-1185">Reference proteome</keyword>
<dbReference type="Pfam" id="PF07714">
    <property type="entry name" value="PK_Tyr_Ser-Thr"/>
    <property type="match status" value="1"/>
</dbReference>
<evidence type="ECO:0000259" key="5">
    <source>
        <dbReference type="PROSITE" id="PS50011"/>
    </source>
</evidence>
<keyword evidence="1 3" id="KW-0547">Nucleotide-binding</keyword>
<evidence type="ECO:0000256" key="4">
    <source>
        <dbReference type="SAM" id="Coils"/>
    </source>
</evidence>
<name>A0A8H3XBE1_GIGMA</name>
<feature type="coiled-coil region" evidence="4">
    <location>
        <begin position="608"/>
        <end position="635"/>
    </location>
</feature>
<dbReference type="InterPro" id="IPR011009">
    <property type="entry name" value="Kinase-like_dom_sf"/>
</dbReference>
<dbReference type="InterPro" id="IPR051681">
    <property type="entry name" value="Ser/Thr_Kinases-Pseudokinases"/>
</dbReference>
<evidence type="ECO:0000256" key="3">
    <source>
        <dbReference type="PROSITE-ProRule" id="PRU10141"/>
    </source>
</evidence>